<feature type="transmembrane region" description="Helical" evidence="1">
    <location>
        <begin position="65"/>
        <end position="85"/>
    </location>
</feature>
<accession>A0ABP1FWZ6</accession>
<protein>
    <submittedName>
        <fullName evidence="2">G6068 protein</fullName>
    </submittedName>
</protein>
<reference evidence="2 3" key="1">
    <citation type="submission" date="2024-06" db="EMBL/GenBank/DDBJ databases">
        <authorList>
            <person name="Kraege A."/>
            <person name="Thomma B."/>
        </authorList>
    </citation>
    <scope>NUCLEOTIDE SEQUENCE [LARGE SCALE GENOMIC DNA]</scope>
</reference>
<dbReference type="Proteomes" id="UP001497392">
    <property type="component" value="Unassembled WGS sequence"/>
</dbReference>
<keyword evidence="1" id="KW-1133">Transmembrane helix</keyword>
<comment type="caution">
    <text evidence="2">The sequence shown here is derived from an EMBL/GenBank/DDBJ whole genome shotgun (WGS) entry which is preliminary data.</text>
</comment>
<organism evidence="2 3">
    <name type="scientific">Coccomyxa viridis</name>
    <dbReference type="NCBI Taxonomy" id="1274662"/>
    <lineage>
        <taxon>Eukaryota</taxon>
        <taxon>Viridiplantae</taxon>
        <taxon>Chlorophyta</taxon>
        <taxon>core chlorophytes</taxon>
        <taxon>Trebouxiophyceae</taxon>
        <taxon>Trebouxiophyceae incertae sedis</taxon>
        <taxon>Coccomyxaceae</taxon>
        <taxon>Coccomyxa</taxon>
    </lineage>
</organism>
<evidence type="ECO:0000256" key="1">
    <source>
        <dbReference type="SAM" id="Phobius"/>
    </source>
</evidence>
<proteinExistence type="predicted"/>
<evidence type="ECO:0000313" key="3">
    <source>
        <dbReference type="Proteomes" id="UP001497392"/>
    </source>
</evidence>
<evidence type="ECO:0000313" key="2">
    <source>
        <dbReference type="EMBL" id="CAL5223536.1"/>
    </source>
</evidence>
<keyword evidence="3" id="KW-1185">Reference proteome</keyword>
<sequence>MTHDTSAEGCTPLARAEYRTAYPRKVIAVYRGGHHAGCLFVTFITVCALTHVARSFQWSYASTNIINGICAVISIATAVMMLWLIPELFKLAKALEAERCEKLLLESFQATLNNAVEAPEDKMDDASLNLMKAIPYCSNRQLRAMSAAKADLARMFRSKSVDISIAQDLKPRPNKVILPINNLFVMVADADIHAQQGQMLDRMSLSIAKTFMEAESRV</sequence>
<keyword evidence="1" id="KW-0472">Membrane</keyword>
<name>A0ABP1FWZ6_9CHLO</name>
<gene>
    <name evidence="2" type="primary">g6068</name>
    <name evidence="2" type="ORF">VP750_LOCUS5195</name>
</gene>
<keyword evidence="1" id="KW-0812">Transmembrane</keyword>
<dbReference type="EMBL" id="CAXHTA020000009">
    <property type="protein sequence ID" value="CAL5223536.1"/>
    <property type="molecule type" value="Genomic_DNA"/>
</dbReference>
<feature type="transmembrane region" description="Helical" evidence="1">
    <location>
        <begin position="34"/>
        <end position="53"/>
    </location>
</feature>